<evidence type="ECO:0000259" key="19">
    <source>
        <dbReference type="PROSITE" id="PS50894"/>
    </source>
</evidence>
<accession>A0ABV0H7Q9</accession>
<feature type="domain" description="Histidine kinase" evidence="14">
    <location>
        <begin position="1023"/>
        <end position="1244"/>
    </location>
</feature>
<evidence type="ECO:0000256" key="2">
    <source>
        <dbReference type="ARBA" id="ARBA00004651"/>
    </source>
</evidence>
<dbReference type="Pfam" id="PF03924">
    <property type="entry name" value="CHASE"/>
    <property type="match status" value="1"/>
</dbReference>
<evidence type="ECO:0000259" key="17">
    <source>
        <dbReference type="PROSITE" id="PS50113"/>
    </source>
</evidence>
<dbReference type="InterPro" id="IPR004358">
    <property type="entry name" value="Sig_transdc_His_kin-like_C"/>
</dbReference>
<dbReference type="Pfam" id="PF00989">
    <property type="entry name" value="PAS"/>
    <property type="match status" value="2"/>
</dbReference>
<feature type="domain" description="Response regulatory" evidence="15">
    <location>
        <begin position="1262"/>
        <end position="1386"/>
    </location>
</feature>
<dbReference type="SMART" id="SM00388">
    <property type="entry name" value="HisKA"/>
    <property type="match status" value="1"/>
</dbReference>
<dbReference type="InterPro" id="IPR005467">
    <property type="entry name" value="His_kinase_dom"/>
</dbReference>
<dbReference type="Gene3D" id="1.20.120.160">
    <property type="entry name" value="HPT domain"/>
    <property type="match status" value="1"/>
</dbReference>
<feature type="domain" description="PAC" evidence="17">
    <location>
        <begin position="681"/>
        <end position="735"/>
    </location>
</feature>
<evidence type="ECO:0000256" key="13">
    <source>
        <dbReference type="PROSITE-ProRule" id="PRU00169"/>
    </source>
</evidence>
<dbReference type="PROSITE" id="PS50894">
    <property type="entry name" value="HPT"/>
    <property type="match status" value="1"/>
</dbReference>
<dbReference type="InterPro" id="IPR013767">
    <property type="entry name" value="PAS_fold"/>
</dbReference>
<dbReference type="SUPFAM" id="SSF47384">
    <property type="entry name" value="Homodimeric domain of signal transducing histidine kinase"/>
    <property type="match status" value="1"/>
</dbReference>
<dbReference type="InterPro" id="IPR000014">
    <property type="entry name" value="PAS"/>
</dbReference>
<evidence type="ECO:0000256" key="11">
    <source>
        <dbReference type="ARBA" id="ARBA00023136"/>
    </source>
</evidence>
<evidence type="ECO:0000259" key="16">
    <source>
        <dbReference type="PROSITE" id="PS50112"/>
    </source>
</evidence>
<dbReference type="Gene3D" id="3.30.450.20">
    <property type="entry name" value="PAS domain"/>
    <property type="match status" value="5"/>
</dbReference>
<dbReference type="InterPro" id="IPR000700">
    <property type="entry name" value="PAS-assoc_C"/>
</dbReference>
<dbReference type="PANTHER" id="PTHR45339:SF1">
    <property type="entry name" value="HYBRID SIGNAL TRANSDUCTION HISTIDINE KINASE J"/>
    <property type="match status" value="1"/>
</dbReference>
<feature type="domain" description="Response regulatory" evidence="15">
    <location>
        <begin position="1409"/>
        <end position="1527"/>
    </location>
</feature>
<dbReference type="SMART" id="SM00086">
    <property type="entry name" value="PAC"/>
    <property type="match status" value="5"/>
</dbReference>
<evidence type="ECO:0000313" key="21">
    <source>
        <dbReference type="Proteomes" id="UP001438292"/>
    </source>
</evidence>
<dbReference type="InterPro" id="IPR003661">
    <property type="entry name" value="HisK_dim/P_dom"/>
</dbReference>
<dbReference type="PROSITE" id="PS50109">
    <property type="entry name" value="HIS_KIN"/>
    <property type="match status" value="1"/>
</dbReference>
<keyword evidence="4" id="KW-1003">Cell membrane</keyword>
<dbReference type="InterPro" id="IPR001610">
    <property type="entry name" value="PAC"/>
</dbReference>
<dbReference type="InterPro" id="IPR036641">
    <property type="entry name" value="HPT_dom_sf"/>
</dbReference>
<dbReference type="Pfam" id="PF00072">
    <property type="entry name" value="Response_reg"/>
    <property type="match status" value="2"/>
</dbReference>
<dbReference type="RefSeq" id="WP_347787781.1">
    <property type="nucleotide sequence ID" value="NZ_JBDQQU010000013.1"/>
</dbReference>
<dbReference type="Gene3D" id="1.10.287.130">
    <property type="match status" value="1"/>
</dbReference>
<feature type="modified residue" description="Phosphohistidine" evidence="12">
    <location>
        <position position="1607"/>
    </location>
</feature>
<dbReference type="Pfam" id="PF01627">
    <property type="entry name" value="Hpt"/>
    <property type="match status" value="1"/>
</dbReference>
<feature type="modified residue" description="4-aspartylphosphate" evidence="13">
    <location>
        <position position="1460"/>
    </location>
</feature>
<comment type="catalytic activity">
    <reaction evidence="1">
        <text>ATP + protein L-histidine = ADP + protein N-phospho-L-histidine.</text>
        <dbReference type="EC" id="2.7.13.3"/>
    </reaction>
</comment>
<dbReference type="CDD" id="cd16922">
    <property type="entry name" value="HATPase_EvgS-ArcB-TorS-like"/>
    <property type="match status" value="1"/>
</dbReference>
<dbReference type="PROSITE" id="PS50110">
    <property type="entry name" value="RESPONSE_REGULATORY"/>
    <property type="match status" value="2"/>
</dbReference>
<dbReference type="SUPFAM" id="SSF52172">
    <property type="entry name" value="CheY-like"/>
    <property type="match status" value="2"/>
</dbReference>
<dbReference type="Gene3D" id="3.40.50.2300">
    <property type="match status" value="2"/>
</dbReference>
<evidence type="ECO:0000256" key="1">
    <source>
        <dbReference type="ARBA" id="ARBA00000085"/>
    </source>
</evidence>
<keyword evidence="21" id="KW-1185">Reference proteome</keyword>
<dbReference type="InterPro" id="IPR013656">
    <property type="entry name" value="PAS_4"/>
</dbReference>
<dbReference type="NCBIfam" id="TIGR00229">
    <property type="entry name" value="sensory_box"/>
    <property type="match status" value="5"/>
</dbReference>
<feature type="modified residue" description="4-aspartylphosphate" evidence="13">
    <location>
        <position position="1316"/>
    </location>
</feature>
<evidence type="ECO:0000259" key="18">
    <source>
        <dbReference type="PROSITE" id="PS50839"/>
    </source>
</evidence>
<dbReference type="InterPro" id="IPR011006">
    <property type="entry name" value="CheY-like_superfamily"/>
</dbReference>
<dbReference type="CDD" id="cd17546">
    <property type="entry name" value="REC_hyHK_CKI1_RcsC-like"/>
    <property type="match status" value="2"/>
</dbReference>
<evidence type="ECO:0000313" key="20">
    <source>
        <dbReference type="EMBL" id="MEO3955600.1"/>
    </source>
</evidence>
<feature type="domain" description="PAS" evidence="16">
    <location>
        <begin position="736"/>
        <end position="808"/>
    </location>
</feature>
<dbReference type="CDD" id="cd00088">
    <property type="entry name" value="HPT"/>
    <property type="match status" value="1"/>
</dbReference>
<dbReference type="PROSITE" id="PS50839">
    <property type="entry name" value="CHASE"/>
    <property type="match status" value="1"/>
</dbReference>
<evidence type="ECO:0000256" key="3">
    <source>
        <dbReference type="ARBA" id="ARBA00012438"/>
    </source>
</evidence>
<feature type="domain" description="PAS" evidence="16">
    <location>
        <begin position="627"/>
        <end position="666"/>
    </location>
</feature>
<reference evidence="20 21" key="1">
    <citation type="submission" date="2024-05" db="EMBL/GenBank/DDBJ databases">
        <authorList>
            <person name="De Oliveira J.P."/>
            <person name="Noriler S.A."/>
            <person name="De Oliveira A.G."/>
            <person name="Sipoli D.S."/>
        </authorList>
    </citation>
    <scope>NUCLEOTIDE SEQUENCE [LARGE SCALE GENOMIC DNA]</scope>
    <source>
        <strain evidence="20 21">LABIM186</strain>
    </source>
</reference>
<dbReference type="PROSITE" id="PS50113">
    <property type="entry name" value="PAC"/>
    <property type="match status" value="4"/>
</dbReference>
<feature type="domain" description="PAS" evidence="16">
    <location>
        <begin position="339"/>
        <end position="410"/>
    </location>
</feature>
<sequence>MKKPLLPTPAAALLLLSLGAVLSLLLGWKVALDNRARVESELQREARQLGAEVAARIGLYQYGLNGARGVLASNGEHGISRARFRTYVQSQDASIKYPGLLGFGYIRRVPQQQVAGFERREREDGVPDFTVHQLRPHEGERAVIVYFEPDRGDRSAIGLDIASEPGRRAAAESSMRGGQARLSEPIALMPHPEDKAQAFLLLLPVYGGGVMPATEEGRLRAGFGWVFSPIRARDAMAGVMDDLPGVAVELADVTDGRAVAFFSGGAGVTRVIATASAQRQLFGRDWRLTLKAGPAFVDSLRLPSATQAALDGLGASILASLLALVVGRNRQRRLELRAAQNRLAAIVEGSVDAIISKTLLGVVTSWNHSAERLFGYRADEAIGRPLAELIVPADRKGEETDILKRIANGERIEHFETVRQRKDGVLLNVSVSVSPVQNEAGQIVGASKVLRDLSEQKRIKTELQTLSDNLERQVADRTAELDKAWRTLQTVLDAVPFIIGYWDRNQINRVANRAYQTWFGVDHGELPGRSMKSLLGDELYQANRPHAEAALRGEPQVFERRIPGPDGVVRHSLIQYLPDVVDGGIKGFYAIVQDISEQVESRGRLTAALRERDLLLNTINQQLLYSATDTDGRILEANDLFCMAHGYSREELLGQDHRKLSASVHPVLFWQSLWHTIGSGRAWRGEICNRTRDGRLRWFDTVIVPHAGDSGRIERYIALRIDITERRLADAELARVHRLLTNVLRAASEVAIIAADVRGVVSLFNSGAQRMLGYSEDELVGQAMLTRFHLAEELSEHGEELSARYERRVEGLRALVQEPEAAGAETREWTYVRKDGTHLQVSLMVTAMRDSDELVVGYLAIAADITVQQRQQRELVAARDQMQLASEVAQLGIWSWSPADNQLSWNARMFEIYSQPPELALGGLEYRHWRDRVHPEDVDDMEAGLRELLAGGDTMDRVFRVVHPDGEVRHVQVGARLERHGDGVRITGINRDISESRAYEQKLLEAKSLAEQASVAKSQFLANMSHEIRTPMNAVLGLLQLMQHTRLDERQLDYVDKIQAAAKSLLGLLNDILDFSKMDAGKLQLDLHPFELEGLMRELAVVLSGNTSDKDVEVLFRMEPTLPSVLVGDRLRLQQILINLAGNALKFTNQGQVVISVRESSRDGGEVSLRIEVSDTGIGIAPEQLARIFEGFTQAEASTTRRFGGTGLGLVISRRLVELMGGQLQVESQFGCGSRFWFDLTLGMVAGEPLAQVPAEQLGPLAVLVVDDNPLAGEILMDTISTVGWQAEYADGGEDALEKVHRAEEAGRLYDVVLMDWRMPGLDGVGVAEVMRQQLSRDKPPVIIMVTAFGREVLAEAADRPNPPFSDFLTKPITPQQLVDAVVRSVSGEARVSREEARPASIRRLAGMRILLVEDNALNRLVASELLQEEGARISLAEGGLSGVSQAVGADPLFDIVIMDVQMPDIDGLEATRRIRADPRCRSLPILAMTANASQADRAACLEAGMNDHVGKPIDIDELVLKLLELSGREAGAGGGPQPVRETVPRDAAETGELVESLPSRLRRFGNKLRVYRAALSTFRPECDALLAGIAESGREGAQPELASGLHTLKGLAVTLGAQALSQLAAELEKRARAGGAIGGEDLERLRGLLNDSVEQLFDSLPAEEARKTSKPLPAADWREQLQGILALLEDNNLAAIDMVDKLLDRPQGGQEDAVHEVAAYVQSLQFEQAIVIVRELLAEAG</sequence>
<comment type="caution">
    <text evidence="20">The sequence shown here is derived from an EMBL/GenBank/DDBJ whole genome shotgun (WGS) entry which is preliminary data.</text>
</comment>
<dbReference type="SMART" id="SM00448">
    <property type="entry name" value="REC"/>
    <property type="match status" value="2"/>
</dbReference>
<evidence type="ECO:0000256" key="4">
    <source>
        <dbReference type="ARBA" id="ARBA00022475"/>
    </source>
</evidence>
<dbReference type="SMART" id="SM01079">
    <property type="entry name" value="CHASE"/>
    <property type="match status" value="1"/>
</dbReference>
<dbReference type="Proteomes" id="UP001438292">
    <property type="component" value="Unassembled WGS sequence"/>
</dbReference>
<dbReference type="Gene3D" id="3.30.450.350">
    <property type="entry name" value="CHASE domain"/>
    <property type="match status" value="1"/>
</dbReference>
<dbReference type="InterPro" id="IPR008207">
    <property type="entry name" value="Sig_transdc_His_kin_Hpt_dom"/>
</dbReference>
<feature type="domain" description="CHASE" evidence="18">
    <location>
        <begin position="75"/>
        <end position="223"/>
    </location>
</feature>
<keyword evidence="6" id="KW-0812">Transmembrane</keyword>
<dbReference type="Pfam" id="PF00512">
    <property type="entry name" value="HisKA"/>
    <property type="match status" value="1"/>
</dbReference>
<gene>
    <name evidence="20" type="ORF">ABH309_14175</name>
</gene>
<keyword evidence="7" id="KW-0547">Nucleotide-binding</keyword>
<evidence type="ECO:0000256" key="8">
    <source>
        <dbReference type="ARBA" id="ARBA00022840"/>
    </source>
</evidence>
<name>A0ABV0H7Q9_9NEIS</name>
<dbReference type="SMART" id="SM00387">
    <property type="entry name" value="HATPase_c"/>
    <property type="match status" value="1"/>
</dbReference>
<keyword evidence="5 13" id="KW-0597">Phosphoprotein</keyword>
<protein>
    <recommendedName>
        <fullName evidence="3">histidine kinase</fullName>
        <ecNumber evidence="3">2.7.13.3</ecNumber>
    </recommendedName>
</protein>
<feature type="domain" description="PAC" evidence="17">
    <location>
        <begin position="413"/>
        <end position="465"/>
    </location>
</feature>
<dbReference type="Pfam" id="PF08447">
    <property type="entry name" value="PAS_3"/>
    <property type="match status" value="2"/>
</dbReference>
<dbReference type="InterPro" id="IPR013655">
    <property type="entry name" value="PAS_fold_3"/>
</dbReference>
<evidence type="ECO:0000256" key="12">
    <source>
        <dbReference type="PROSITE-ProRule" id="PRU00110"/>
    </source>
</evidence>
<dbReference type="EMBL" id="JBDQQU010000013">
    <property type="protein sequence ID" value="MEO3955600.1"/>
    <property type="molecule type" value="Genomic_DNA"/>
</dbReference>
<dbReference type="Pfam" id="PF08448">
    <property type="entry name" value="PAS_4"/>
    <property type="match status" value="1"/>
</dbReference>
<dbReference type="InterPro" id="IPR036890">
    <property type="entry name" value="HATPase_C_sf"/>
</dbReference>
<feature type="domain" description="HPt" evidence="19">
    <location>
        <begin position="1568"/>
        <end position="1664"/>
    </location>
</feature>
<dbReference type="InterPro" id="IPR001789">
    <property type="entry name" value="Sig_transdc_resp-reg_receiver"/>
</dbReference>
<dbReference type="InterPro" id="IPR035965">
    <property type="entry name" value="PAS-like_dom_sf"/>
</dbReference>
<dbReference type="InterPro" id="IPR036097">
    <property type="entry name" value="HisK_dim/P_sf"/>
</dbReference>
<dbReference type="PRINTS" id="PR00344">
    <property type="entry name" value="BCTRLSENSOR"/>
</dbReference>
<dbReference type="CDD" id="cd00082">
    <property type="entry name" value="HisKA"/>
    <property type="match status" value="1"/>
</dbReference>
<dbReference type="Gene3D" id="3.30.565.10">
    <property type="entry name" value="Histidine kinase-like ATPase, C-terminal domain"/>
    <property type="match status" value="1"/>
</dbReference>
<evidence type="ECO:0000259" key="14">
    <source>
        <dbReference type="PROSITE" id="PS50109"/>
    </source>
</evidence>
<dbReference type="SUPFAM" id="SSF47226">
    <property type="entry name" value="Histidine-containing phosphotransfer domain, HPT domain"/>
    <property type="match status" value="1"/>
</dbReference>
<dbReference type="EC" id="2.7.13.3" evidence="3"/>
<comment type="subcellular location">
    <subcellularLocation>
        <location evidence="2">Cell membrane</location>
        <topology evidence="2">Multi-pass membrane protein</topology>
    </subcellularLocation>
</comment>
<dbReference type="CDD" id="cd00130">
    <property type="entry name" value="PAS"/>
    <property type="match status" value="5"/>
</dbReference>
<keyword evidence="11" id="KW-0472">Membrane</keyword>
<organism evidence="20 21">
    <name type="scientific">Chromobacterium piscinae</name>
    <dbReference type="NCBI Taxonomy" id="686831"/>
    <lineage>
        <taxon>Bacteria</taxon>
        <taxon>Pseudomonadati</taxon>
        <taxon>Pseudomonadota</taxon>
        <taxon>Betaproteobacteria</taxon>
        <taxon>Neisseriales</taxon>
        <taxon>Chromobacteriaceae</taxon>
        <taxon>Chromobacterium</taxon>
    </lineage>
</organism>
<keyword evidence="8" id="KW-0067">ATP-binding</keyword>
<dbReference type="SMART" id="SM00091">
    <property type="entry name" value="PAS"/>
    <property type="match status" value="5"/>
</dbReference>
<dbReference type="SUPFAM" id="SSF55785">
    <property type="entry name" value="PYP-like sensor domain (PAS domain)"/>
    <property type="match status" value="5"/>
</dbReference>
<dbReference type="Pfam" id="PF02518">
    <property type="entry name" value="HATPase_c"/>
    <property type="match status" value="1"/>
</dbReference>
<evidence type="ECO:0000259" key="15">
    <source>
        <dbReference type="PROSITE" id="PS50110"/>
    </source>
</evidence>
<evidence type="ECO:0000256" key="9">
    <source>
        <dbReference type="ARBA" id="ARBA00022989"/>
    </source>
</evidence>
<evidence type="ECO:0000256" key="5">
    <source>
        <dbReference type="ARBA" id="ARBA00022553"/>
    </source>
</evidence>
<dbReference type="PROSITE" id="PS50112">
    <property type="entry name" value="PAS"/>
    <property type="match status" value="3"/>
</dbReference>
<keyword evidence="10" id="KW-0902">Two-component regulatory system</keyword>
<dbReference type="PANTHER" id="PTHR45339">
    <property type="entry name" value="HYBRID SIGNAL TRANSDUCTION HISTIDINE KINASE J"/>
    <property type="match status" value="1"/>
</dbReference>
<dbReference type="InterPro" id="IPR006189">
    <property type="entry name" value="CHASE_dom"/>
</dbReference>
<evidence type="ECO:0000256" key="7">
    <source>
        <dbReference type="ARBA" id="ARBA00022741"/>
    </source>
</evidence>
<feature type="domain" description="PAC" evidence="17">
    <location>
        <begin position="825"/>
        <end position="877"/>
    </location>
</feature>
<proteinExistence type="predicted"/>
<feature type="domain" description="PAC" evidence="17">
    <location>
        <begin position="955"/>
        <end position="1005"/>
    </location>
</feature>
<dbReference type="SUPFAM" id="SSF55874">
    <property type="entry name" value="ATPase domain of HSP90 chaperone/DNA topoisomerase II/histidine kinase"/>
    <property type="match status" value="1"/>
</dbReference>
<dbReference type="InterPro" id="IPR003594">
    <property type="entry name" value="HATPase_dom"/>
</dbReference>
<keyword evidence="9" id="KW-1133">Transmembrane helix</keyword>
<evidence type="ECO:0000256" key="10">
    <source>
        <dbReference type="ARBA" id="ARBA00023012"/>
    </source>
</evidence>
<evidence type="ECO:0000256" key="6">
    <source>
        <dbReference type="ARBA" id="ARBA00022692"/>
    </source>
</evidence>
<dbReference type="InterPro" id="IPR042240">
    <property type="entry name" value="CHASE_sf"/>
</dbReference>